<evidence type="ECO:0000259" key="10">
    <source>
        <dbReference type="Pfam" id="PF23559"/>
    </source>
</evidence>
<dbReference type="Pfam" id="PF03372">
    <property type="entry name" value="Exo_endo_phos"/>
    <property type="match status" value="1"/>
</dbReference>
<feature type="domain" description="Disease resistance R13L4/SHOC-2-like LRR" evidence="11">
    <location>
        <begin position="670"/>
        <end position="827"/>
    </location>
</feature>
<sequence length="1358" mass="154072">MAQAVIGAMGTLLPKLADLITKEYSLQRGVRGEIMFLKAEMESMETALLRISEAPMDQPPDIQVKLWAKAVRDLSYDLEDSIDKFMVRIETHGRPDKSHSFRNFIDKSLSLLTKGKIRHKIGIDIKDIKSRIKEVSERRDRYKVDSVAATKPIGPTIDTLRMSALYRKATELVGTDEKSVEVIKMLTEGDMVSQKQLKVVSIVGFGGLGKTTLANAVYEKLKVQEDNQELQFDCSAFISVSLNPNMEQIFRSLLHQLDKHRIQNTNEALWGEEQLIREIRTFLENKRYLIVIDDVWDKSVWENIKYALIENEYESRVITTTRILDVAQQAGGVYRLNPLSVVDSRKLFYQRIYDMENKSPPSQLVEVSENILERCGGVPLAILTIGSLLSNKKGRAHTLEYWSKVQKSISSGLDNNHDDVKNMRRILSVSYSNLPPHLKTCLLHLSLYPEDYKIATEQLIWKWVGEGFVKKEQGKSLYEVGGDYLDELINKSLVQPAKFDNANQVCSCHVHDMVRDLIISLSSDENFLTRIGDPQPEYLPSKIRRLSIQTCIPEVVNQLSTMGLTNVRSLTVSSPAFSLLPTLSGFPVLRVLDLTFCMQVDNNNWKDICSLFHLRYLSLKGTSITRIPKEIANLQFLQVLDISSCTEIEEELPSTFIQLTQLLLFHMADSITCAVPRWMCSMSFLFSLSIKLETMGEEDLQVLGNIPSLSELYIQVQKPTQGRDKRLVIDNAYPFRCLKRFSVKGDTMELKFARGAMQSLQTLLLVLDNVHDTFSQFGDLVFGLENISLLEHIVVEFPFDEEDSDEETQMLRNVVQKEVEMNQNKPILTFTQTDAVDSSIIIIFQFSLGRNPLSDAPHRNPGVLENGQGLGRHPPSGAPYLDPDTVASERGSGRHILSGALHRRPDVVENEHGSSHLTRRVRRVRKLAEPRRIRLGSWNVGSLTGKLRELVDAAVRRGVDILCVQETKWRGQKAKEVEDTGFKLWYMGTAANRNGVGILINKSLKGQKAKEVEDTGFKLWYMGTAANRNGVGILINKSLKYGVVDVKRRGIILVKLVVEDLVLNVISAYAPQVGHNENTKREFWEGLEDMVRSVPIGEKLFIGGDLNGHVGTSNTGFEGAHGSFGYGIRNQEGEDVLSFALAYNMIVANTLFRKRESHLVTFSSGQHSSQIDFILSRREDRRACLDCKVIPGESVVPQHKLVVADFRFRIRVQRDKRAKVARTKWWKLKGEVAQVFKERVIKEGPWEEGGDADNVWTKMATCIRKVASEEFGVSRGRRSEDKDTWWWNDDVQKAIKEMKDCFRRLYLNRSADNIEKYKMAKKAAKRAVGEARSRAYEDLYQRLSMGGELSRTKSNHPS</sequence>
<dbReference type="PRINTS" id="PR00364">
    <property type="entry name" value="DISEASERSIST"/>
</dbReference>
<accession>M8D4E3</accession>
<dbReference type="InterPro" id="IPR044974">
    <property type="entry name" value="Disease_R_plants"/>
</dbReference>
<evidence type="ECO:0000256" key="2">
    <source>
        <dbReference type="ARBA" id="ARBA00022614"/>
    </source>
</evidence>
<name>M8D4E3_AEGTA</name>
<comment type="similarity">
    <text evidence="1">Belongs to the disease resistance NB-LRR family.</text>
</comment>
<dbReference type="FunFam" id="1.10.10.10:FF:000322">
    <property type="entry name" value="Probable disease resistance protein At1g63360"/>
    <property type="match status" value="1"/>
</dbReference>
<dbReference type="GO" id="GO:0003824">
    <property type="term" value="F:catalytic activity"/>
    <property type="evidence" value="ECO:0007669"/>
    <property type="project" value="InterPro"/>
</dbReference>
<dbReference type="GO" id="GO:0043531">
    <property type="term" value="F:ADP binding"/>
    <property type="evidence" value="ECO:0007669"/>
    <property type="project" value="InterPro"/>
</dbReference>
<evidence type="ECO:0000256" key="5">
    <source>
        <dbReference type="ARBA" id="ARBA00022821"/>
    </source>
</evidence>
<feature type="domain" description="Disease resistance R13L4/SHOC-2-like LRR" evidence="11">
    <location>
        <begin position="567"/>
        <end position="669"/>
    </location>
</feature>
<dbReference type="PANTHER" id="PTHR23155">
    <property type="entry name" value="DISEASE RESISTANCE PROTEIN RP"/>
    <property type="match status" value="1"/>
</dbReference>
<dbReference type="InterPro" id="IPR032675">
    <property type="entry name" value="LRR_dom_sf"/>
</dbReference>
<reference evidence="12" key="1">
    <citation type="submission" date="2015-06" db="UniProtKB">
        <authorList>
            <consortium name="EnsemblPlants"/>
        </authorList>
    </citation>
    <scope>IDENTIFICATION</scope>
</reference>
<dbReference type="Pfam" id="PF00931">
    <property type="entry name" value="NB-ARC"/>
    <property type="match status" value="1"/>
</dbReference>
<feature type="domain" description="Endonuclease/exonuclease/phosphatase" evidence="8">
    <location>
        <begin position="936"/>
        <end position="1109"/>
    </location>
</feature>
<dbReference type="Pfam" id="PF23559">
    <property type="entry name" value="WHD_DRP"/>
    <property type="match status" value="1"/>
</dbReference>
<dbReference type="SUPFAM" id="SSF52058">
    <property type="entry name" value="L domain-like"/>
    <property type="match status" value="1"/>
</dbReference>
<evidence type="ECO:0000313" key="12">
    <source>
        <dbReference type="EnsemblPlants" id="EMT31191"/>
    </source>
</evidence>
<dbReference type="InterPro" id="IPR038005">
    <property type="entry name" value="RX-like_CC"/>
</dbReference>
<dbReference type="InterPro" id="IPR041118">
    <property type="entry name" value="Rx_N"/>
</dbReference>
<dbReference type="SUPFAM" id="SSF56219">
    <property type="entry name" value="DNase I-like"/>
    <property type="match status" value="1"/>
</dbReference>
<proteinExistence type="inferred from homology"/>
<evidence type="ECO:0000256" key="4">
    <source>
        <dbReference type="ARBA" id="ARBA00022741"/>
    </source>
</evidence>
<evidence type="ECO:0000259" key="8">
    <source>
        <dbReference type="Pfam" id="PF03372"/>
    </source>
</evidence>
<dbReference type="Pfam" id="PF23598">
    <property type="entry name" value="LRR_14"/>
    <property type="match status" value="2"/>
</dbReference>
<evidence type="ECO:0000256" key="3">
    <source>
        <dbReference type="ARBA" id="ARBA00022737"/>
    </source>
</evidence>
<evidence type="ECO:0000256" key="1">
    <source>
        <dbReference type="ARBA" id="ARBA00008894"/>
    </source>
</evidence>
<dbReference type="Gene3D" id="3.80.10.10">
    <property type="entry name" value="Ribonuclease Inhibitor"/>
    <property type="match status" value="1"/>
</dbReference>
<dbReference type="Gene3D" id="1.10.10.10">
    <property type="entry name" value="Winged helix-like DNA-binding domain superfamily/Winged helix DNA-binding domain"/>
    <property type="match status" value="1"/>
</dbReference>
<feature type="domain" description="Disease resistance N-terminal" evidence="9">
    <location>
        <begin position="8"/>
        <end position="101"/>
    </location>
</feature>
<protein>
    <submittedName>
        <fullName evidence="12">Disease resistance RPP8-like protein 3</fullName>
    </submittedName>
</protein>
<dbReference type="InterPro" id="IPR042197">
    <property type="entry name" value="Apaf_helical"/>
</dbReference>
<evidence type="ECO:0000259" key="9">
    <source>
        <dbReference type="Pfam" id="PF18052"/>
    </source>
</evidence>
<keyword evidence="6" id="KW-0175">Coiled coil</keyword>
<keyword evidence="4" id="KW-0547">Nucleotide-binding</keyword>
<dbReference type="InterPro" id="IPR036388">
    <property type="entry name" value="WH-like_DNA-bd_sf"/>
</dbReference>
<feature type="domain" description="Disease resistance protein winged helix" evidence="10">
    <location>
        <begin position="447"/>
        <end position="518"/>
    </location>
</feature>
<dbReference type="SUPFAM" id="SSF52540">
    <property type="entry name" value="P-loop containing nucleoside triphosphate hydrolases"/>
    <property type="match status" value="1"/>
</dbReference>
<organism evidence="12">
    <name type="scientific">Aegilops tauschii</name>
    <name type="common">Tausch's goatgrass</name>
    <name type="synonym">Aegilops squarrosa</name>
    <dbReference type="NCBI Taxonomy" id="37682"/>
    <lineage>
        <taxon>Eukaryota</taxon>
        <taxon>Viridiplantae</taxon>
        <taxon>Streptophyta</taxon>
        <taxon>Embryophyta</taxon>
        <taxon>Tracheophyta</taxon>
        <taxon>Spermatophyta</taxon>
        <taxon>Magnoliopsida</taxon>
        <taxon>Liliopsida</taxon>
        <taxon>Poales</taxon>
        <taxon>Poaceae</taxon>
        <taxon>BOP clade</taxon>
        <taxon>Pooideae</taxon>
        <taxon>Triticodae</taxon>
        <taxon>Triticeae</taxon>
        <taxon>Triticinae</taxon>
        <taxon>Aegilops</taxon>
    </lineage>
</organism>
<dbReference type="InterPro" id="IPR002182">
    <property type="entry name" value="NB-ARC"/>
</dbReference>
<keyword evidence="2" id="KW-0433">Leucine-rich repeat</keyword>
<dbReference type="Gene3D" id="3.40.50.300">
    <property type="entry name" value="P-loop containing nucleotide triphosphate hydrolases"/>
    <property type="match status" value="1"/>
</dbReference>
<dbReference type="Gene3D" id="1.10.8.430">
    <property type="entry name" value="Helical domain of apoptotic protease-activating factors"/>
    <property type="match status" value="1"/>
</dbReference>
<dbReference type="InterPro" id="IPR027417">
    <property type="entry name" value="P-loop_NTPase"/>
</dbReference>
<evidence type="ECO:0000256" key="6">
    <source>
        <dbReference type="ARBA" id="ARBA00023054"/>
    </source>
</evidence>
<feature type="domain" description="NB-ARC" evidence="7">
    <location>
        <begin position="191"/>
        <end position="350"/>
    </location>
</feature>
<dbReference type="EnsemblPlants" id="EMT31191">
    <property type="protein sequence ID" value="EMT31191"/>
    <property type="gene ID" value="F775_24493"/>
</dbReference>
<dbReference type="InterPro" id="IPR036691">
    <property type="entry name" value="Endo/exonu/phosph_ase_sf"/>
</dbReference>
<dbReference type="InterPro" id="IPR005135">
    <property type="entry name" value="Endo/exonuclease/phosphatase"/>
</dbReference>
<dbReference type="Gene3D" id="1.20.5.4130">
    <property type="match status" value="1"/>
</dbReference>
<dbReference type="CDD" id="cd09076">
    <property type="entry name" value="L1-EN"/>
    <property type="match status" value="1"/>
</dbReference>
<dbReference type="GO" id="GO:0009626">
    <property type="term" value="P:plant-type hypersensitive response"/>
    <property type="evidence" value="ECO:0007669"/>
    <property type="project" value="UniProtKB-ARBA"/>
</dbReference>
<dbReference type="GO" id="GO:0042742">
    <property type="term" value="P:defense response to bacterium"/>
    <property type="evidence" value="ECO:0007669"/>
    <property type="project" value="UniProtKB-ARBA"/>
</dbReference>
<evidence type="ECO:0000259" key="11">
    <source>
        <dbReference type="Pfam" id="PF23598"/>
    </source>
</evidence>
<keyword evidence="3" id="KW-0677">Repeat</keyword>
<dbReference type="FunFam" id="3.40.50.300:FF:001091">
    <property type="entry name" value="Probable disease resistance protein At1g61300"/>
    <property type="match status" value="1"/>
</dbReference>
<evidence type="ECO:0000259" key="7">
    <source>
        <dbReference type="Pfam" id="PF00931"/>
    </source>
</evidence>
<dbReference type="PANTHER" id="PTHR23155:SF1229">
    <property type="entry name" value="OS11G0550500 PROTEIN"/>
    <property type="match status" value="1"/>
</dbReference>
<dbReference type="CDD" id="cd14798">
    <property type="entry name" value="RX-CC_like"/>
    <property type="match status" value="1"/>
</dbReference>
<dbReference type="InterPro" id="IPR055414">
    <property type="entry name" value="LRR_R13L4/SHOC2-like"/>
</dbReference>
<dbReference type="GO" id="GO:0002758">
    <property type="term" value="P:innate immune response-activating signaling pathway"/>
    <property type="evidence" value="ECO:0007669"/>
    <property type="project" value="UniProtKB-ARBA"/>
</dbReference>
<dbReference type="Gene3D" id="3.60.10.10">
    <property type="entry name" value="Endonuclease/exonuclease/phosphatase"/>
    <property type="match status" value="1"/>
</dbReference>
<dbReference type="InterPro" id="IPR058922">
    <property type="entry name" value="WHD_DRP"/>
</dbReference>
<keyword evidence="5" id="KW-0611">Plant defense</keyword>
<dbReference type="Pfam" id="PF18052">
    <property type="entry name" value="Rx_N"/>
    <property type="match status" value="1"/>
</dbReference>